<comment type="caution">
    <text evidence="9">The sequence shown here is derived from an EMBL/GenBank/DDBJ whole genome shotgun (WGS) entry which is preliminary data.</text>
</comment>
<evidence type="ECO:0000259" key="8">
    <source>
        <dbReference type="PROSITE" id="PS00624"/>
    </source>
</evidence>
<evidence type="ECO:0000313" key="9">
    <source>
        <dbReference type="EMBL" id="GAY22192.1"/>
    </source>
</evidence>
<evidence type="ECO:0000259" key="7">
    <source>
        <dbReference type="PROSITE" id="PS00623"/>
    </source>
</evidence>
<dbReference type="PANTHER" id="PTHR11552:SF147">
    <property type="entry name" value="CHOLINE DEHYDROGENASE, MITOCHONDRIAL"/>
    <property type="match status" value="1"/>
</dbReference>
<feature type="binding site" evidence="5">
    <location>
        <begin position="92"/>
        <end position="95"/>
    </location>
    <ligand>
        <name>FAD</name>
        <dbReference type="ChEBI" id="CHEBI:57692"/>
    </ligand>
</feature>
<proteinExistence type="inferred from homology"/>
<evidence type="ECO:0000256" key="3">
    <source>
        <dbReference type="ARBA" id="ARBA00022630"/>
    </source>
</evidence>
<name>A0A292ZBW0_SPHSA</name>
<feature type="domain" description="Glucose-methanol-choline oxidoreductase N-terminal" evidence="7">
    <location>
        <begin position="82"/>
        <end position="105"/>
    </location>
</feature>
<dbReference type="AlphaFoldDB" id="A0A292ZBW0"/>
<comment type="cofactor">
    <cofactor evidence="1 5">
        <name>FAD</name>
        <dbReference type="ChEBI" id="CHEBI:57692"/>
    </cofactor>
</comment>
<evidence type="ECO:0000256" key="5">
    <source>
        <dbReference type="PIRSR" id="PIRSR000137-2"/>
    </source>
</evidence>
<evidence type="ECO:0000256" key="1">
    <source>
        <dbReference type="ARBA" id="ARBA00001974"/>
    </source>
</evidence>
<organism evidence="9 10">
    <name type="scientific">Sphingobium fuliginis (strain ATCC 27551)</name>
    <dbReference type="NCBI Taxonomy" id="336203"/>
    <lineage>
        <taxon>Bacteria</taxon>
        <taxon>Pseudomonadati</taxon>
        <taxon>Pseudomonadota</taxon>
        <taxon>Alphaproteobacteria</taxon>
        <taxon>Sphingomonadales</taxon>
        <taxon>Sphingomonadaceae</taxon>
        <taxon>Sphingobium</taxon>
    </lineage>
</organism>
<keyword evidence="4 5" id="KW-0274">FAD</keyword>
<dbReference type="Pfam" id="PF00732">
    <property type="entry name" value="GMC_oxred_N"/>
    <property type="match status" value="1"/>
</dbReference>
<dbReference type="PANTHER" id="PTHR11552">
    <property type="entry name" value="GLUCOSE-METHANOL-CHOLINE GMC OXIDOREDUCTASE"/>
    <property type="match status" value="1"/>
</dbReference>
<dbReference type="InterPro" id="IPR012132">
    <property type="entry name" value="GMC_OxRdtase"/>
</dbReference>
<dbReference type="PROSITE" id="PS00624">
    <property type="entry name" value="GMC_OXRED_2"/>
    <property type="match status" value="1"/>
</dbReference>
<keyword evidence="9" id="KW-0560">Oxidoreductase</keyword>
<dbReference type="InterPro" id="IPR000172">
    <property type="entry name" value="GMC_OxRdtase_N"/>
</dbReference>
<dbReference type="GO" id="GO:0008812">
    <property type="term" value="F:choline dehydrogenase activity"/>
    <property type="evidence" value="ECO:0007669"/>
    <property type="project" value="UniProtKB-EC"/>
</dbReference>
<dbReference type="Gene3D" id="3.50.50.60">
    <property type="entry name" value="FAD/NAD(P)-binding domain"/>
    <property type="match status" value="1"/>
</dbReference>
<dbReference type="PIRSF" id="PIRSF000137">
    <property type="entry name" value="Alcohol_oxidase"/>
    <property type="match status" value="1"/>
</dbReference>
<sequence>MNFEADYVIAGGGTAGCVLANRLSEDPGVKVLLIEAGGEAKSFVAQIPAGYARLVGNPRFDWLYEAEADPTTGGRVQFWSGGRLLGGSSSINGQVYIRGTPADFDHWREQGAFGWGYEDVLPYFRKLENWVGRPDPARGNAGPLSSAPIRDPHPLNEIFLEACREIGLPTIPDYNTGHMEGAYLTQVSQRKGWRCSAEKGFLRPARSRPNLEVITGAYVDRIEIENGRAVAIVAHRGAERIRFSARREIIVSGGTFGSPAILLRSGIGPADAVREAGIAPGHELNGVGRNFQEHPTVGIHKFINVPSLNSATGPIDAVRYAYQFASRRGGPLTSTIVQSMGLARTREGLAEPDIQLHFVPLSFDMHPDGRILMPKEPALNITVSICHPKSRGEIRLNADRTPRIRHRFYDDPGDLQTLVDSAKFIERLFAAPAFSRIIIGDRLPARTPDDDAGWADYVRKTSGIAYHPVGTCKMGTDAEAVVDPSLKVIGLRSLRVVDASVMPRVTSANTNATTMMIAEKAADLIRGDAR</sequence>
<dbReference type="InterPro" id="IPR007867">
    <property type="entry name" value="GMC_OxRtase_C"/>
</dbReference>
<evidence type="ECO:0000256" key="6">
    <source>
        <dbReference type="RuleBase" id="RU003968"/>
    </source>
</evidence>
<dbReference type="SUPFAM" id="SSF54373">
    <property type="entry name" value="FAD-linked reductases, C-terminal domain"/>
    <property type="match status" value="1"/>
</dbReference>
<evidence type="ECO:0000256" key="2">
    <source>
        <dbReference type="ARBA" id="ARBA00010790"/>
    </source>
</evidence>
<feature type="binding site" evidence="5">
    <location>
        <position position="219"/>
    </location>
    <ligand>
        <name>FAD</name>
        <dbReference type="ChEBI" id="CHEBI:57692"/>
    </ligand>
</feature>
<dbReference type="EC" id="1.1.99.1" evidence="9"/>
<reference evidence="9 10" key="1">
    <citation type="journal article" date="2013" name="Biodegradation">
        <title>Occurrence of 4-tert-butylphenol (4-t-BP) biodegradation in an aquatic sample caused by the presence of Spirodela polyrrhiza and isolation of a 4-t-BP-utilizing bacterium.</title>
        <authorList>
            <person name="Ogata Y."/>
            <person name="Toyama T."/>
            <person name="Yu N."/>
            <person name="Wang X."/>
            <person name="Sei K."/>
            <person name="Ike M."/>
        </authorList>
    </citation>
    <scope>NUCLEOTIDE SEQUENCE [LARGE SCALE GENOMIC DNA]</scope>
    <source>
        <strain evidence="9 10">OMI</strain>
    </source>
</reference>
<dbReference type="SUPFAM" id="SSF51905">
    <property type="entry name" value="FAD/NAD(P)-binding domain"/>
    <property type="match status" value="1"/>
</dbReference>
<gene>
    <name evidence="9" type="ORF">SFOMI_2747</name>
</gene>
<evidence type="ECO:0000313" key="10">
    <source>
        <dbReference type="Proteomes" id="UP000221538"/>
    </source>
</evidence>
<dbReference type="InterPro" id="IPR036188">
    <property type="entry name" value="FAD/NAD-bd_sf"/>
</dbReference>
<dbReference type="Gene3D" id="3.30.560.10">
    <property type="entry name" value="Glucose Oxidase, domain 3"/>
    <property type="match status" value="1"/>
</dbReference>
<comment type="similarity">
    <text evidence="2 6">Belongs to the GMC oxidoreductase family.</text>
</comment>
<keyword evidence="3 6" id="KW-0285">Flavoprotein</keyword>
<reference evidence="9 10" key="2">
    <citation type="journal article" date="2013" name="Environ. Sci. Technol.">
        <title>The 4-tert-butylphenol-utilizing bacterium Sphingobium fuliginis OMI can degrade bisphenols via phenolic ring hydroxylation and meta-cleavage pathway.</title>
        <authorList>
            <person name="Ogata Y."/>
            <person name="Goda S."/>
            <person name="Toyama T."/>
            <person name="Sei K."/>
            <person name="Ike M."/>
        </authorList>
    </citation>
    <scope>NUCLEOTIDE SEQUENCE [LARGE SCALE GENOMIC DNA]</scope>
    <source>
        <strain evidence="9 10">OMI</strain>
    </source>
</reference>
<protein>
    <submittedName>
        <fullName evidence="9">Choline dehydrogenase</fullName>
        <ecNumber evidence="9">1.1.99.1</ecNumber>
    </submittedName>
</protein>
<dbReference type="PROSITE" id="PS00623">
    <property type="entry name" value="GMC_OXRED_1"/>
    <property type="match status" value="1"/>
</dbReference>
<dbReference type="Pfam" id="PF05199">
    <property type="entry name" value="GMC_oxred_C"/>
    <property type="match status" value="1"/>
</dbReference>
<accession>A0A292ZBW0</accession>
<dbReference type="GO" id="GO:0050660">
    <property type="term" value="F:flavin adenine dinucleotide binding"/>
    <property type="evidence" value="ECO:0007669"/>
    <property type="project" value="InterPro"/>
</dbReference>
<dbReference type="EMBL" id="BEWI01000032">
    <property type="protein sequence ID" value="GAY22192.1"/>
    <property type="molecule type" value="Genomic_DNA"/>
</dbReference>
<dbReference type="Proteomes" id="UP000221538">
    <property type="component" value="Unassembled WGS sequence"/>
</dbReference>
<evidence type="ECO:0000256" key="4">
    <source>
        <dbReference type="ARBA" id="ARBA00022827"/>
    </source>
</evidence>
<feature type="domain" description="Glucose-methanol-choline oxidoreductase N-terminal" evidence="8">
    <location>
        <begin position="254"/>
        <end position="268"/>
    </location>
</feature>